<feature type="non-terminal residue" evidence="1">
    <location>
        <position position="57"/>
    </location>
</feature>
<organism evidence="1 2">
    <name type="scientific">Corchorus capsularis</name>
    <name type="common">Jute</name>
    <dbReference type="NCBI Taxonomy" id="210143"/>
    <lineage>
        <taxon>Eukaryota</taxon>
        <taxon>Viridiplantae</taxon>
        <taxon>Streptophyta</taxon>
        <taxon>Embryophyta</taxon>
        <taxon>Tracheophyta</taxon>
        <taxon>Spermatophyta</taxon>
        <taxon>Magnoliopsida</taxon>
        <taxon>eudicotyledons</taxon>
        <taxon>Gunneridae</taxon>
        <taxon>Pentapetalae</taxon>
        <taxon>rosids</taxon>
        <taxon>malvids</taxon>
        <taxon>Malvales</taxon>
        <taxon>Malvaceae</taxon>
        <taxon>Grewioideae</taxon>
        <taxon>Apeibeae</taxon>
        <taxon>Corchorus</taxon>
    </lineage>
</organism>
<proteinExistence type="predicted"/>
<comment type="caution">
    <text evidence="1">The sequence shown here is derived from an EMBL/GenBank/DDBJ whole genome shotgun (WGS) entry which is preliminary data.</text>
</comment>
<name>A0A1R3G7X3_COCAP</name>
<dbReference type="EMBL" id="AWWV01015017">
    <property type="protein sequence ID" value="OMO54195.1"/>
    <property type="molecule type" value="Genomic_DNA"/>
</dbReference>
<gene>
    <name evidence="1" type="ORF">CCACVL1_27981</name>
</gene>
<sequence length="57" mass="6367">MGSRIDSLALDENDYEEVTSVEYGLLDKSNGPYDSPMELAIVPSSNDRVRDIDFVLD</sequence>
<keyword evidence="2" id="KW-1185">Reference proteome</keyword>
<evidence type="ECO:0000313" key="2">
    <source>
        <dbReference type="Proteomes" id="UP000188268"/>
    </source>
</evidence>
<dbReference type="AlphaFoldDB" id="A0A1R3G7X3"/>
<evidence type="ECO:0000313" key="1">
    <source>
        <dbReference type="EMBL" id="OMO54195.1"/>
    </source>
</evidence>
<protein>
    <submittedName>
        <fullName evidence="1">Uncharacterized protein</fullName>
    </submittedName>
</protein>
<reference evidence="1 2" key="1">
    <citation type="submission" date="2013-09" db="EMBL/GenBank/DDBJ databases">
        <title>Corchorus capsularis genome sequencing.</title>
        <authorList>
            <person name="Alam M."/>
            <person name="Haque M.S."/>
            <person name="Islam M.S."/>
            <person name="Emdad E.M."/>
            <person name="Islam M.M."/>
            <person name="Ahmed B."/>
            <person name="Halim A."/>
            <person name="Hossen Q.M.M."/>
            <person name="Hossain M.Z."/>
            <person name="Ahmed R."/>
            <person name="Khan M.M."/>
            <person name="Islam R."/>
            <person name="Rashid M.M."/>
            <person name="Khan S.A."/>
            <person name="Rahman M.S."/>
            <person name="Alam M."/>
        </authorList>
    </citation>
    <scope>NUCLEOTIDE SEQUENCE [LARGE SCALE GENOMIC DNA]</scope>
    <source>
        <strain evidence="2">cv. CVL-1</strain>
        <tissue evidence="1">Whole seedling</tissue>
    </source>
</reference>
<dbReference type="Proteomes" id="UP000188268">
    <property type="component" value="Unassembled WGS sequence"/>
</dbReference>
<accession>A0A1R3G7X3</accession>
<dbReference type="Gramene" id="OMO54195">
    <property type="protein sequence ID" value="OMO54195"/>
    <property type="gene ID" value="CCACVL1_27981"/>
</dbReference>
<dbReference type="OrthoDB" id="10499210at2759"/>